<evidence type="ECO:0000256" key="1">
    <source>
        <dbReference type="ARBA" id="ARBA00023002"/>
    </source>
</evidence>
<dbReference type="Gene3D" id="3.50.50.60">
    <property type="entry name" value="FAD/NAD(P)-binding domain"/>
    <property type="match status" value="1"/>
</dbReference>
<name>A0A852TWU0_9ACTN</name>
<dbReference type="GO" id="GO:0050660">
    <property type="term" value="F:flavin adenine dinucleotide binding"/>
    <property type="evidence" value="ECO:0007669"/>
    <property type="project" value="TreeGrafter"/>
</dbReference>
<organism evidence="2 3">
    <name type="scientific">Spinactinospora alkalitolerans</name>
    <dbReference type="NCBI Taxonomy" id="687207"/>
    <lineage>
        <taxon>Bacteria</taxon>
        <taxon>Bacillati</taxon>
        <taxon>Actinomycetota</taxon>
        <taxon>Actinomycetes</taxon>
        <taxon>Streptosporangiales</taxon>
        <taxon>Nocardiopsidaceae</taxon>
        <taxon>Spinactinospora</taxon>
    </lineage>
</organism>
<dbReference type="Pfam" id="PF13738">
    <property type="entry name" value="Pyr_redox_3"/>
    <property type="match status" value="1"/>
</dbReference>
<keyword evidence="3" id="KW-1185">Reference proteome</keyword>
<protein>
    <submittedName>
        <fullName evidence="2">Cation diffusion facilitator CzcD-associated flavoprotein CzcO</fullName>
    </submittedName>
</protein>
<dbReference type="RefSeq" id="WP_179643305.1">
    <property type="nucleotide sequence ID" value="NZ_BAAAYY010000017.1"/>
</dbReference>
<evidence type="ECO:0000313" key="2">
    <source>
        <dbReference type="EMBL" id="NYE47342.1"/>
    </source>
</evidence>
<proteinExistence type="predicted"/>
<dbReference type="PANTHER" id="PTHR43539:SF78">
    <property type="entry name" value="FLAVIN-CONTAINING MONOOXYGENASE"/>
    <property type="match status" value="1"/>
</dbReference>
<dbReference type="PRINTS" id="PR00469">
    <property type="entry name" value="PNDRDTASEII"/>
</dbReference>
<keyword evidence="1" id="KW-0560">Oxidoreductase</keyword>
<evidence type="ECO:0000313" key="3">
    <source>
        <dbReference type="Proteomes" id="UP000589036"/>
    </source>
</evidence>
<dbReference type="AlphaFoldDB" id="A0A852TWU0"/>
<sequence length="366" mass="38800">MAATAHEVDIAVIGAGQAGLASGHFLRRRGRTGARDLVLLDRGPGPGGAWQHVWRSVRLISPPGHTRLPGLAWERPFAGPPGGPEVSAYFAAYEKHFDLPVRRPVRVRRVRNDGPGVDTTRDTPLLIETDAGTWRARAVINATGTWDSPFVPAVPGAAGFGGRQLHAAGYDSPEEFAGARVVIVGGGHSALQILAEISAVAETTWVTRRPPEFREASPTDADLVAVTDQVAERVERGLPLRSVVSYTGLVSTPEVEAARERGALTARPMFDRVTPDGVAWADGTHVAADTILWATGFRPVLGHLAPLRLRGPLGGIEMRDTRTALDPRVHLVGYGPSASMISAHRAAAHAARTLAAGRPGRTGAAR</sequence>
<dbReference type="SUPFAM" id="SSF51905">
    <property type="entry name" value="FAD/NAD(P)-binding domain"/>
    <property type="match status" value="1"/>
</dbReference>
<dbReference type="InterPro" id="IPR050982">
    <property type="entry name" value="Auxin_biosynth/cation_transpt"/>
</dbReference>
<dbReference type="PRINTS" id="PR00368">
    <property type="entry name" value="FADPNR"/>
</dbReference>
<dbReference type="Proteomes" id="UP000589036">
    <property type="component" value="Unassembled WGS sequence"/>
</dbReference>
<reference evidence="2 3" key="1">
    <citation type="submission" date="2020-07" db="EMBL/GenBank/DDBJ databases">
        <title>Sequencing the genomes of 1000 actinobacteria strains.</title>
        <authorList>
            <person name="Klenk H.-P."/>
        </authorList>
    </citation>
    <scope>NUCLEOTIDE SEQUENCE [LARGE SCALE GENOMIC DNA]</scope>
    <source>
        <strain evidence="2 3">CXB654</strain>
    </source>
</reference>
<dbReference type="GO" id="GO:0004497">
    <property type="term" value="F:monooxygenase activity"/>
    <property type="evidence" value="ECO:0007669"/>
    <property type="project" value="TreeGrafter"/>
</dbReference>
<comment type="caution">
    <text evidence="2">The sequence shown here is derived from an EMBL/GenBank/DDBJ whole genome shotgun (WGS) entry which is preliminary data.</text>
</comment>
<gene>
    <name evidence="2" type="ORF">HDA32_002462</name>
</gene>
<dbReference type="InterPro" id="IPR036188">
    <property type="entry name" value="FAD/NAD-bd_sf"/>
</dbReference>
<dbReference type="EMBL" id="JACCCC010000001">
    <property type="protein sequence ID" value="NYE47342.1"/>
    <property type="molecule type" value="Genomic_DNA"/>
</dbReference>
<accession>A0A852TWU0</accession>
<dbReference type="PANTHER" id="PTHR43539">
    <property type="entry name" value="FLAVIN-BINDING MONOOXYGENASE-LIKE PROTEIN (AFU_ORTHOLOGUE AFUA_4G09220)"/>
    <property type="match status" value="1"/>
</dbReference>